<evidence type="ECO:0000313" key="3">
    <source>
        <dbReference type="Proteomes" id="UP001189429"/>
    </source>
</evidence>
<sequence length="118" mass="13304">FTTAAFHIPGQHGAAPRRARRVPRRTGGRLAGGRRSRAPAAGRRRRDRRRGRRRGLLRPRPRPGGSDSVDGEGKPGRKRRARSVRRSDLEARTAFIDEAIPVLERERPASFKVKTQQL</sequence>
<evidence type="ECO:0000313" key="2">
    <source>
        <dbReference type="EMBL" id="CAK0814431.1"/>
    </source>
</evidence>
<dbReference type="Proteomes" id="UP001189429">
    <property type="component" value="Unassembled WGS sequence"/>
</dbReference>
<feature type="compositionally biased region" description="Basic residues" evidence="1">
    <location>
        <begin position="15"/>
        <end position="61"/>
    </location>
</feature>
<comment type="caution">
    <text evidence="2">The sequence shown here is derived from an EMBL/GenBank/DDBJ whole genome shotgun (WGS) entry which is preliminary data.</text>
</comment>
<accession>A0ABN9RA59</accession>
<feature type="non-terminal residue" evidence="2">
    <location>
        <position position="118"/>
    </location>
</feature>
<feature type="region of interest" description="Disordered" evidence="1">
    <location>
        <begin position="1"/>
        <end position="90"/>
    </location>
</feature>
<organism evidence="2 3">
    <name type="scientific">Prorocentrum cordatum</name>
    <dbReference type="NCBI Taxonomy" id="2364126"/>
    <lineage>
        <taxon>Eukaryota</taxon>
        <taxon>Sar</taxon>
        <taxon>Alveolata</taxon>
        <taxon>Dinophyceae</taxon>
        <taxon>Prorocentrales</taxon>
        <taxon>Prorocentraceae</taxon>
        <taxon>Prorocentrum</taxon>
    </lineage>
</organism>
<gene>
    <name evidence="2" type="ORF">PCOR1329_LOCUS18033</name>
</gene>
<proteinExistence type="predicted"/>
<evidence type="ECO:0000256" key="1">
    <source>
        <dbReference type="SAM" id="MobiDB-lite"/>
    </source>
</evidence>
<name>A0ABN9RA59_9DINO</name>
<reference evidence="2" key="1">
    <citation type="submission" date="2023-10" db="EMBL/GenBank/DDBJ databases">
        <authorList>
            <person name="Chen Y."/>
            <person name="Shah S."/>
            <person name="Dougan E. K."/>
            <person name="Thang M."/>
            <person name="Chan C."/>
        </authorList>
    </citation>
    <scope>NUCLEOTIDE SEQUENCE [LARGE SCALE GENOMIC DNA]</scope>
</reference>
<dbReference type="EMBL" id="CAUYUJ010005639">
    <property type="protein sequence ID" value="CAK0814431.1"/>
    <property type="molecule type" value="Genomic_DNA"/>
</dbReference>
<keyword evidence="3" id="KW-1185">Reference proteome</keyword>
<protein>
    <submittedName>
        <fullName evidence="2">Uncharacterized protein</fullName>
    </submittedName>
</protein>
<feature type="non-terminal residue" evidence="2">
    <location>
        <position position="1"/>
    </location>
</feature>